<sequence>MTHKAVGYVLLRSICSRATSVRCRASKLDHGPYFWASLDWFATFATYLVLVHLADIQRWPRNSHHVLHQTYRIPTQLPVDDVELDIDFVVSKDTNDAARPALVVIGLP</sequence>
<dbReference type="InParanoid" id="A0A0C3DM40"/>
<keyword evidence="3" id="KW-1185">Reference proteome</keyword>
<proteinExistence type="predicted"/>
<dbReference type="Proteomes" id="UP000053989">
    <property type="component" value="Unassembled WGS sequence"/>
</dbReference>
<name>A0A0C3DM40_9AGAM</name>
<dbReference type="EMBL" id="KN822106">
    <property type="protein sequence ID" value="KIM57091.1"/>
    <property type="molecule type" value="Genomic_DNA"/>
</dbReference>
<organism evidence="2 3">
    <name type="scientific">Scleroderma citrinum Foug A</name>
    <dbReference type="NCBI Taxonomy" id="1036808"/>
    <lineage>
        <taxon>Eukaryota</taxon>
        <taxon>Fungi</taxon>
        <taxon>Dikarya</taxon>
        <taxon>Basidiomycota</taxon>
        <taxon>Agaricomycotina</taxon>
        <taxon>Agaricomycetes</taxon>
        <taxon>Agaricomycetidae</taxon>
        <taxon>Boletales</taxon>
        <taxon>Sclerodermatineae</taxon>
        <taxon>Sclerodermataceae</taxon>
        <taxon>Scleroderma</taxon>
    </lineage>
</organism>
<evidence type="ECO:0000256" key="1">
    <source>
        <dbReference type="SAM" id="Phobius"/>
    </source>
</evidence>
<feature type="transmembrane region" description="Helical" evidence="1">
    <location>
        <begin position="33"/>
        <end position="54"/>
    </location>
</feature>
<gene>
    <name evidence="2" type="ORF">SCLCIDRAFT_1219764</name>
</gene>
<evidence type="ECO:0000313" key="3">
    <source>
        <dbReference type="Proteomes" id="UP000053989"/>
    </source>
</evidence>
<accession>A0A0C3DM40</accession>
<dbReference type="HOGENOM" id="CLU_2198527_0_0_1"/>
<dbReference type="AlphaFoldDB" id="A0A0C3DM40"/>
<keyword evidence="1" id="KW-1133">Transmembrane helix</keyword>
<reference evidence="2 3" key="1">
    <citation type="submission" date="2014-04" db="EMBL/GenBank/DDBJ databases">
        <authorList>
            <consortium name="DOE Joint Genome Institute"/>
            <person name="Kuo A."/>
            <person name="Kohler A."/>
            <person name="Nagy L.G."/>
            <person name="Floudas D."/>
            <person name="Copeland A."/>
            <person name="Barry K.W."/>
            <person name="Cichocki N."/>
            <person name="Veneault-Fourrey C."/>
            <person name="LaButti K."/>
            <person name="Lindquist E.A."/>
            <person name="Lipzen A."/>
            <person name="Lundell T."/>
            <person name="Morin E."/>
            <person name="Murat C."/>
            <person name="Sun H."/>
            <person name="Tunlid A."/>
            <person name="Henrissat B."/>
            <person name="Grigoriev I.V."/>
            <person name="Hibbett D.S."/>
            <person name="Martin F."/>
            <person name="Nordberg H.P."/>
            <person name="Cantor M.N."/>
            <person name="Hua S.X."/>
        </authorList>
    </citation>
    <scope>NUCLEOTIDE SEQUENCE [LARGE SCALE GENOMIC DNA]</scope>
    <source>
        <strain evidence="2 3">Foug A</strain>
    </source>
</reference>
<keyword evidence="1" id="KW-0472">Membrane</keyword>
<protein>
    <submittedName>
        <fullName evidence="2">Uncharacterized protein</fullName>
    </submittedName>
</protein>
<reference evidence="3" key="2">
    <citation type="submission" date="2015-01" db="EMBL/GenBank/DDBJ databases">
        <title>Evolutionary Origins and Diversification of the Mycorrhizal Mutualists.</title>
        <authorList>
            <consortium name="DOE Joint Genome Institute"/>
            <consortium name="Mycorrhizal Genomics Consortium"/>
            <person name="Kohler A."/>
            <person name="Kuo A."/>
            <person name="Nagy L.G."/>
            <person name="Floudas D."/>
            <person name="Copeland A."/>
            <person name="Barry K.W."/>
            <person name="Cichocki N."/>
            <person name="Veneault-Fourrey C."/>
            <person name="LaButti K."/>
            <person name="Lindquist E.A."/>
            <person name="Lipzen A."/>
            <person name="Lundell T."/>
            <person name="Morin E."/>
            <person name="Murat C."/>
            <person name="Riley R."/>
            <person name="Ohm R."/>
            <person name="Sun H."/>
            <person name="Tunlid A."/>
            <person name="Henrissat B."/>
            <person name="Grigoriev I.V."/>
            <person name="Hibbett D.S."/>
            <person name="Martin F."/>
        </authorList>
    </citation>
    <scope>NUCLEOTIDE SEQUENCE [LARGE SCALE GENOMIC DNA]</scope>
    <source>
        <strain evidence="3">Foug A</strain>
    </source>
</reference>
<keyword evidence="1" id="KW-0812">Transmembrane</keyword>
<evidence type="ECO:0000313" key="2">
    <source>
        <dbReference type="EMBL" id="KIM57091.1"/>
    </source>
</evidence>